<dbReference type="OrthoDB" id="1883087at2759"/>
<name>A0A6J1CZF3_MOMCH</name>
<dbReference type="PANTHER" id="PTHR46162:SF2">
    <property type="entry name" value="ANKYRIN REPEAT-CONTAINING PROTEIN-RELATED"/>
    <property type="match status" value="1"/>
</dbReference>
<feature type="domain" description="MATH" evidence="2">
    <location>
        <begin position="70"/>
        <end position="220"/>
    </location>
</feature>
<dbReference type="Gene3D" id="2.60.210.10">
    <property type="entry name" value="Apoptosis, Tumor Necrosis Factor Receptor Associated Protein 2, Chain A"/>
    <property type="match status" value="2"/>
</dbReference>
<dbReference type="SUPFAM" id="SSF49599">
    <property type="entry name" value="TRAF domain-like"/>
    <property type="match status" value="2"/>
</dbReference>
<protein>
    <submittedName>
        <fullName evidence="4">Uncharacterized protein LOC111015606</fullName>
    </submittedName>
</protein>
<dbReference type="Proteomes" id="UP000504603">
    <property type="component" value="Unplaced"/>
</dbReference>
<organism evidence="3 4">
    <name type="scientific">Momordica charantia</name>
    <name type="common">Bitter gourd</name>
    <name type="synonym">Balsam pear</name>
    <dbReference type="NCBI Taxonomy" id="3673"/>
    <lineage>
        <taxon>Eukaryota</taxon>
        <taxon>Viridiplantae</taxon>
        <taxon>Streptophyta</taxon>
        <taxon>Embryophyta</taxon>
        <taxon>Tracheophyta</taxon>
        <taxon>Spermatophyta</taxon>
        <taxon>Magnoliopsida</taxon>
        <taxon>eudicotyledons</taxon>
        <taxon>Gunneridae</taxon>
        <taxon>Pentapetalae</taxon>
        <taxon>rosids</taxon>
        <taxon>fabids</taxon>
        <taxon>Cucurbitales</taxon>
        <taxon>Cucurbitaceae</taxon>
        <taxon>Momordiceae</taxon>
        <taxon>Momordica</taxon>
    </lineage>
</organism>
<dbReference type="Pfam" id="PF22486">
    <property type="entry name" value="MATH_2"/>
    <property type="match status" value="2"/>
</dbReference>
<accession>A0A6J1CZF3</accession>
<dbReference type="InterPro" id="IPR008974">
    <property type="entry name" value="TRAF-like"/>
</dbReference>
<gene>
    <name evidence="4" type="primary">LOC111015606</name>
</gene>
<sequence>MGTKRKQADLGDERNNISPSPMFNEDSACADDAILSTNSEVNVVFTFLVYDYLRDKYLAVQDGKIRRFHAPKTEWGFEKLISLDNFSNPSNGFLVDDCCAFGVDIIVMKCDGKGERATIGGWLYPKGCPKATTDFLSLYLGLDSLKDLPKGSQVYIEWEMSVLSQFGVGHNKKTAHNRWLSSGGEYEDSWGVPRFMSLSDLMEPTKGFIYNDTLIVEAKINVVSTLKEF</sequence>
<dbReference type="PANTHER" id="PTHR46162">
    <property type="entry name" value="TRAF-LIKE FAMILY PROTEIN"/>
    <property type="match status" value="1"/>
</dbReference>
<dbReference type="AlphaFoldDB" id="A0A6J1CZF3"/>
<dbReference type="CDD" id="cd00121">
    <property type="entry name" value="MATH"/>
    <property type="match status" value="2"/>
</dbReference>
<reference evidence="4" key="1">
    <citation type="submission" date="2025-08" db="UniProtKB">
        <authorList>
            <consortium name="RefSeq"/>
        </authorList>
    </citation>
    <scope>IDENTIFICATION</scope>
    <source>
        <strain evidence="4">OHB3-1</strain>
    </source>
</reference>
<evidence type="ECO:0000313" key="3">
    <source>
        <dbReference type="Proteomes" id="UP000504603"/>
    </source>
</evidence>
<dbReference type="KEGG" id="mcha:111015606"/>
<feature type="compositionally biased region" description="Basic and acidic residues" evidence="1">
    <location>
        <begin position="1"/>
        <end position="15"/>
    </location>
</feature>
<dbReference type="InterPro" id="IPR002083">
    <property type="entry name" value="MATH/TRAF_dom"/>
</dbReference>
<feature type="region of interest" description="Disordered" evidence="1">
    <location>
        <begin position="1"/>
        <end position="22"/>
    </location>
</feature>
<dbReference type="PROSITE" id="PS50144">
    <property type="entry name" value="MATH"/>
    <property type="match status" value="1"/>
</dbReference>
<evidence type="ECO:0000313" key="4">
    <source>
        <dbReference type="RefSeq" id="XP_022146377.1"/>
    </source>
</evidence>
<dbReference type="RefSeq" id="XP_022146377.1">
    <property type="nucleotide sequence ID" value="XM_022290685.1"/>
</dbReference>
<evidence type="ECO:0000256" key="1">
    <source>
        <dbReference type="SAM" id="MobiDB-lite"/>
    </source>
</evidence>
<evidence type="ECO:0000259" key="2">
    <source>
        <dbReference type="PROSITE" id="PS50144"/>
    </source>
</evidence>
<proteinExistence type="predicted"/>
<dbReference type="GeneID" id="111015606"/>
<keyword evidence="3" id="KW-1185">Reference proteome</keyword>